<accession>A0AAW1FC91</accession>
<keyword evidence="3" id="KW-1185">Reference proteome</keyword>
<gene>
    <name evidence="2" type="ORF">VZT92_009731</name>
</gene>
<organism evidence="2 3">
    <name type="scientific">Zoarces viviparus</name>
    <name type="common">Viviparous eelpout</name>
    <name type="synonym">Blennius viviparus</name>
    <dbReference type="NCBI Taxonomy" id="48416"/>
    <lineage>
        <taxon>Eukaryota</taxon>
        <taxon>Metazoa</taxon>
        <taxon>Chordata</taxon>
        <taxon>Craniata</taxon>
        <taxon>Vertebrata</taxon>
        <taxon>Euteleostomi</taxon>
        <taxon>Actinopterygii</taxon>
        <taxon>Neopterygii</taxon>
        <taxon>Teleostei</taxon>
        <taxon>Neoteleostei</taxon>
        <taxon>Acanthomorphata</taxon>
        <taxon>Eupercaria</taxon>
        <taxon>Perciformes</taxon>
        <taxon>Cottioidei</taxon>
        <taxon>Zoarcales</taxon>
        <taxon>Zoarcidae</taxon>
        <taxon>Zoarcinae</taxon>
        <taxon>Zoarces</taxon>
    </lineage>
</organism>
<feature type="region of interest" description="Disordered" evidence="1">
    <location>
        <begin position="1"/>
        <end position="25"/>
    </location>
</feature>
<dbReference type="AlphaFoldDB" id="A0AAW1FC91"/>
<name>A0AAW1FC91_ZOAVI</name>
<dbReference type="Proteomes" id="UP001488805">
    <property type="component" value="Unassembled WGS sequence"/>
</dbReference>
<protein>
    <submittedName>
        <fullName evidence="2">Uncharacterized protein</fullName>
    </submittedName>
</protein>
<proteinExistence type="predicted"/>
<dbReference type="EMBL" id="JBCEZU010000078">
    <property type="protein sequence ID" value="KAK9532343.1"/>
    <property type="molecule type" value="Genomic_DNA"/>
</dbReference>
<evidence type="ECO:0000313" key="2">
    <source>
        <dbReference type="EMBL" id="KAK9532343.1"/>
    </source>
</evidence>
<reference evidence="2 3" key="1">
    <citation type="journal article" date="2024" name="Genome Biol. Evol.">
        <title>Chromosome-level genome assembly of the viviparous eelpout Zoarces viviparus.</title>
        <authorList>
            <person name="Fuhrmann N."/>
            <person name="Brasseur M.V."/>
            <person name="Bakowski C.E."/>
            <person name="Podsiadlowski L."/>
            <person name="Prost S."/>
            <person name="Krehenwinkel H."/>
            <person name="Mayer C."/>
        </authorList>
    </citation>
    <scope>NUCLEOTIDE SEQUENCE [LARGE SCALE GENOMIC DNA]</scope>
    <source>
        <strain evidence="2">NO-MEL_2022_Ind0_liver</strain>
    </source>
</reference>
<comment type="caution">
    <text evidence="2">The sequence shown here is derived from an EMBL/GenBank/DDBJ whole genome shotgun (WGS) entry which is preliminary data.</text>
</comment>
<evidence type="ECO:0000313" key="3">
    <source>
        <dbReference type="Proteomes" id="UP001488805"/>
    </source>
</evidence>
<evidence type="ECO:0000256" key="1">
    <source>
        <dbReference type="SAM" id="MobiDB-lite"/>
    </source>
</evidence>
<sequence>MNKSSPCSPHSDVTHGSPQCRQSELRDTQLEEWEEVLASPPMLPDSPGCRRNPTSSTVPSLDFFKLTSGIFNDTNFVQAAGVSSLPAV</sequence>